<dbReference type="OrthoDB" id="1143847at2"/>
<sequence>MDSTYQEKIGLLQEMIAFSLVDGELHDREFDFIMVIASELEVDKETVFKLFDKKQEKVVIKDEFNRVCQFYRLALLMHCDGVLHEREQIKINEIGINMGLNPYAMKRVLHLMKESPTRMVDGETLLSVFSEQHN</sequence>
<dbReference type="KEGG" id="fse:DI487_13095"/>
<evidence type="ECO:0000313" key="2">
    <source>
        <dbReference type="Proteomes" id="UP000245429"/>
    </source>
</evidence>
<dbReference type="SUPFAM" id="SSF158682">
    <property type="entry name" value="TerB-like"/>
    <property type="match status" value="1"/>
</dbReference>
<accession>A0A2U8QWW1</accession>
<name>A0A2U8QWW1_9FLAO</name>
<proteinExistence type="predicted"/>
<organism evidence="1 2">
    <name type="scientific">Flavobacterium sediminis</name>
    <dbReference type="NCBI Taxonomy" id="2201181"/>
    <lineage>
        <taxon>Bacteria</taxon>
        <taxon>Pseudomonadati</taxon>
        <taxon>Bacteroidota</taxon>
        <taxon>Flavobacteriia</taxon>
        <taxon>Flavobacteriales</taxon>
        <taxon>Flavobacteriaceae</taxon>
        <taxon>Flavobacterium</taxon>
    </lineage>
</organism>
<protein>
    <submittedName>
        <fullName evidence="1">Excinuclease ABC subunit B</fullName>
    </submittedName>
</protein>
<gene>
    <name evidence="1" type="ORF">DI487_13095</name>
</gene>
<dbReference type="Gene3D" id="1.10.3680.10">
    <property type="entry name" value="TerB-like"/>
    <property type="match status" value="1"/>
</dbReference>
<evidence type="ECO:0000313" key="1">
    <source>
        <dbReference type="EMBL" id="AWM14702.1"/>
    </source>
</evidence>
<dbReference type="Proteomes" id="UP000245429">
    <property type="component" value="Chromosome"/>
</dbReference>
<dbReference type="AlphaFoldDB" id="A0A2U8QWW1"/>
<keyword evidence="2" id="KW-1185">Reference proteome</keyword>
<dbReference type="InterPro" id="IPR029024">
    <property type="entry name" value="TerB-like"/>
</dbReference>
<dbReference type="EMBL" id="CP029463">
    <property type="protein sequence ID" value="AWM14702.1"/>
    <property type="molecule type" value="Genomic_DNA"/>
</dbReference>
<reference evidence="1 2" key="1">
    <citation type="submission" date="2018-05" db="EMBL/GenBank/DDBJ databases">
        <title>Flavobacterium sp. MEBiC07310.</title>
        <authorList>
            <person name="Baek K."/>
        </authorList>
    </citation>
    <scope>NUCLEOTIDE SEQUENCE [LARGE SCALE GENOMIC DNA]</scope>
    <source>
        <strain evidence="1 2">MEBiC07310</strain>
    </source>
</reference>